<keyword evidence="2" id="KW-1185">Reference proteome</keyword>
<accession>A0A0D7B5L6</accession>
<sequence>MTLIETHTPDAYAFRPPGLLLDLSLGQTSDGGDWYLLFARHYPTADSREVVRLNSRRHAKAVACQLKRGNPHFIFDQDAATGWEAPGQCLLDLLISVRPSVLRYWGTDEGGRVEVEVLIPEHRLLHWCERCGQWESVQDGVEERWIMVRKGRPPRYLCPQCFDKNWIGPRLKRALYRHSIARVASRVT</sequence>
<name>A0A0D7B5L6_9AGAR</name>
<evidence type="ECO:0000313" key="2">
    <source>
        <dbReference type="Proteomes" id="UP000054007"/>
    </source>
</evidence>
<dbReference type="AlphaFoldDB" id="A0A0D7B5L6"/>
<protein>
    <submittedName>
        <fullName evidence="1">Uncharacterized protein</fullName>
    </submittedName>
</protein>
<evidence type="ECO:0000313" key="1">
    <source>
        <dbReference type="EMBL" id="KIY65848.1"/>
    </source>
</evidence>
<dbReference type="OrthoDB" id="2872394at2759"/>
<gene>
    <name evidence="1" type="ORF">CYLTODRAFT_455946</name>
</gene>
<reference evidence="1 2" key="1">
    <citation type="journal article" date="2015" name="Fungal Genet. Biol.">
        <title>Evolution of novel wood decay mechanisms in Agaricales revealed by the genome sequences of Fistulina hepatica and Cylindrobasidium torrendii.</title>
        <authorList>
            <person name="Floudas D."/>
            <person name="Held B.W."/>
            <person name="Riley R."/>
            <person name="Nagy L.G."/>
            <person name="Koehler G."/>
            <person name="Ransdell A.S."/>
            <person name="Younus H."/>
            <person name="Chow J."/>
            <person name="Chiniquy J."/>
            <person name="Lipzen A."/>
            <person name="Tritt A."/>
            <person name="Sun H."/>
            <person name="Haridas S."/>
            <person name="LaButti K."/>
            <person name="Ohm R.A."/>
            <person name="Kues U."/>
            <person name="Blanchette R.A."/>
            <person name="Grigoriev I.V."/>
            <person name="Minto R.E."/>
            <person name="Hibbett D.S."/>
        </authorList>
    </citation>
    <scope>NUCLEOTIDE SEQUENCE [LARGE SCALE GENOMIC DNA]</scope>
    <source>
        <strain evidence="1 2">FP15055 ss-10</strain>
    </source>
</reference>
<proteinExistence type="predicted"/>
<dbReference type="EMBL" id="KN880575">
    <property type="protein sequence ID" value="KIY65848.1"/>
    <property type="molecule type" value="Genomic_DNA"/>
</dbReference>
<organism evidence="1 2">
    <name type="scientific">Cylindrobasidium torrendii FP15055 ss-10</name>
    <dbReference type="NCBI Taxonomy" id="1314674"/>
    <lineage>
        <taxon>Eukaryota</taxon>
        <taxon>Fungi</taxon>
        <taxon>Dikarya</taxon>
        <taxon>Basidiomycota</taxon>
        <taxon>Agaricomycotina</taxon>
        <taxon>Agaricomycetes</taxon>
        <taxon>Agaricomycetidae</taxon>
        <taxon>Agaricales</taxon>
        <taxon>Marasmiineae</taxon>
        <taxon>Physalacriaceae</taxon>
        <taxon>Cylindrobasidium</taxon>
    </lineage>
</organism>
<dbReference type="Proteomes" id="UP000054007">
    <property type="component" value="Unassembled WGS sequence"/>
</dbReference>